<name>A0A1R3GK34_9ROSI</name>
<feature type="domain" description="UspA" evidence="1">
    <location>
        <begin position="5"/>
        <end position="158"/>
    </location>
</feature>
<dbReference type="Proteomes" id="UP000187203">
    <property type="component" value="Unassembled WGS sequence"/>
</dbReference>
<evidence type="ECO:0000313" key="3">
    <source>
        <dbReference type="Proteomes" id="UP000187203"/>
    </source>
</evidence>
<dbReference type="CDD" id="cd23659">
    <property type="entry name" value="USP_At3g01520-like"/>
    <property type="match status" value="1"/>
</dbReference>
<gene>
    <name evidence="2" type="ORF">COLO4_34629</name>
</gene>
<proteinExistence type="predicted"/>
<dbReference type="InterPro" id="IPR006016">
    <property type="entry name" value="UspA"/>
</dbReference>
<dbReference type="PRINTS" id="PR01438">
    <property type="entry name" value="UNVRSLSTRESS"/>
</dbReference>
<accession>A0A1R3GK34</accession>
<comment type="caution">
    <text evidence="2">The sequence shown here is derived from an EMBL/GenBank/DDBJ whole genome shotgun (WGS) entry which is preliminary data.</text>
</comment>
<dbReference type="FunFam" id="3.40.50.620:FF:000206">
    <property type="entry name" value="Universal stress protein family protein"/>
    <property type="match status" value="1"/>
</dbReference>
<keyword evidence="3" id="KW-1185">Reference proteome</keyword>
<evidence type="ECO:0000313" key="2">
    <source>
        <dbReference type="EMBL" id="OMO58464.1"/>
    </source>
</evidence>
<dbReference type="InterPro" id="IPR014729">
    <property type="entry name" value="Rossmann-like_a/b/a_fold"/>
</dbReference>
<dbReference type="OrthoDB" id="843225at2759"/>
<dbReference type="Gene3D" id="3.40.50.620">
    <property type="entry name" value="HUPs"/>
    <property type="match status" value="1"/>
</dbReference>
<dbReference type="PANTHER" id="PTHR46100:SF4">
    <property type="entry name" value="USPA DOMAIN-CONTAINING PROTEIN"/>
    <property type="match status" value="1"/>
</dbReference>
<reference evidence="3" key="1">
    <citation type="submission" date="2013-09" db="EMBL/GenBank/DDBJ databases">
        <title>Corchorus olitorius genome sequencing.</title>
        <authorList>
            <person name="Alam M."/>
            <person name="Haque M.S."/>
            <person name="Islam M.S."/>
            <person name="Emdad E.M."/>
            <person name="Islam M.M."/>
            <person name="Ahmed B."/>
            <person name="Halim A."/>
            <person name="Hossen Q.M.M."/>
            <person name="Hossain M.Z."/>
            <person name="Ahmed R."/>
            <person name="Khan M.M."/>
            <person name="Islam R."/>
            <person name="Rashid M.M."/>
            <person name="Khan S.A."/>
            <person name="Rahman M.S."/>
            <person name="Alam M."/>
            <person name="Yahiya A.S."/>
            <person name="Khan M.S."/>
            <person name="Azam M.S."/>
            <person name="Haque T."/>
            <person name="Lashkar M.Z.H."/>
            <person name="Akhand A.I."/>
            <person name="Morshed G."/>
            <person name="Roy S."/>
            <person name="Uddin K.S."/>
            <person name="Rabeya T."/>
            <person name="Hossain A.S."/>
            <person name="Chowdhury A."/>
            <person name="Snigdha A.R."/>
            <person name="Mortoza M.S."/>
            <person name="Matin S.A."/>
            <person name="Hoque S.M.E."/>
            <person name="Islam M.K."/>
            <person name="Roy D.K."/>
            <person name="Haider R."/>
            <person name="Moosa M.M."/>
            <person name="Elias S.M."/>
            <person name="Hasan A.M."/>
            <person name="Jahan S."/>
            <person name="Shafiuddin M."/>
            <person name="Mahmood N."/>
            <person name="Shommy N.S."/>
        </authorList>
    </citation>
    <scope>NUCLEOTIDE SEQUENCE [LARGE SCALE GENOMIC DNA]</scope>
    <source>
        <strain evidence="3">cv. O-4</strain>
    </source>
</reference>
<evidence type="ECO:0000259" key="1">
    <source>
        <dbReference type="Pfam" id="PF00582"/>
    </source>
</evidence>
<protein>
    <submittedName>
        <fullName evidence="2">Universal stress protein A</fullName>
    </submittedName>
</protein>
<organism evidence="2 3">
    <name type="scientific">Corchorus olitorius</name>
    <dbReference type="NCBI Taxonomy" id="93759"/>
    <lineage>
        <taxon>Eukaryota</taxon>
        <taxon>Viridiplantae</taxon>
        <taxon>Streptophyta</taxon>
        <taxon>Embryophyta</taxon>
        <taxon>Tracheophyta</taxon>
        <taxon>Spermatophyta</taxon>
        <taxon>Magnoliopsida</taxon>
        <taxon>eudicotyledons</taxon>
        <taxon>Gunneridae</taxon>
        <taxon>Pentapetalae</taxon>
        <taxon>rosids</taxon>
        <taxon>malvids</taxon>
        <taxon>Malvales</taxon>
        <taxon>Malvaceae</taxon>
        <taxon>Grewioideae</taxon>
        <taxon>Apeibeae</taxon>
        <taxon>Corchorus</taxon>
    </lineage>
</organism>
<dbReference type="EMBL" id="AWUE01022416">
    <property type="protein sequence ID" value="OMO58464.1"/>
    <property type="molecule type" value="Genomic_DNA"/>
</dbReference>
<dbReference type="PANTHER" id="PTHR46100">
    <property type="entry name" value="IMP2'P"/>
    <property type="match status" value="1"/>
</dbReference>
<dbReference type="InterPro" id="IPR006015">
    <property type="entry name" value="Universal_stress_UspA"/>
</dbReference>
<dbReference type="Pfam" id="PF00582">
    <property type="entry name" value="Usp"/>
    <property type="match status" value="1"/>
</dbReference>
<sequence length="161" mass="17880">MEGERRIGVAVDFSPSSRNALKWAVDNVVRKGDHLILLTIRPEGMYEGGEMQLWEATGSPFIPSSDFCNPDIMKKYGVKPDPETLDIATTAARQKEVEVLMKIFWGDPREKLCEAIDNIPLSCIIVGNRGLGKLQRVIMGSVSNYVVNHSSCPVTVVKHHD</sequence>
<dbReference type="STRING" id="93759.A0A1R3GK34"/>
<dbReference type="AlphaFoldDB" id="A0A1R3GK34"/>
<dbReference type="SUPFAM" id="SSF52402">
    <property type="entry name" value="Adenine nucleotide alpha hydrolases-like"/>
    <property type="match status" value="1"/>
</dbReference>